<protein>
    <submittedName>
        <fullName evidence="1">Uncharacterized protein</fullName>
    </submittedName>
</protein>
<accession>A0A0F7L5U7</accession>
<name>A0A0F7L5U7_9VIRU</name>
<sequence>MSRDPIVNAVIDQFEARSDEGMRHYGMSMAANPKTPLQWLQDAQEELMDAILYLEALRDSMPLQPAPAAPQCYVCGGQIVHIDDALVYGSPHAQESRLACVDCGAAYTVHHDERKLHG</sequence>
<dbReference type="EMBL" id="KR029590">
    <property type="protein sequence ID" value="AKH47290.1"/>
    <property type="molecule type" value="Genomic_DNA"/>
</dbReference>
<evidence type="ECO:0000313" key="1">
    <source>
        <dbReference type="EMBL" id="AKH47290.1"/>
    </source>
</evidence>
<reference evidence="1" key="2">
    <citation type="submission" date="2015-03" db="EMBL/GenBank/DDBJ databases">
        <authorList>
            <person name="Chow C.-E.T."/>
            <person name="Winget D.M."/>
            <person name="White R.A.III."/>
            <person name="Hallam S.J."/>
            <person name="Suttle C.A."/>
        </authorList>
    </citation>
    <scope>NUCLEOTIDE SEQUENCE</scope>
    <source>
        <strain evidence="1">H4084944</strain>
    </source>
</reference>
<reference evidence="1" key="1">
    <citation type="journal article" date="2015" name="Front. Microbiol.">
        <title>Combining genomic sequencing methods to explore viral diversity and reveal potential virus-host interactions.</title>
        <authorList>
            <person name="Chow C.E."/>
            <person name="Winget D.M."/>
            <person name="White R.A.III."/>
            <person name="Hallam S.J."/>
            <person name="Suttle C.A."/>
        </authorList>
    </citation>
    <scope>NUCLEOTIDE SEQUENCE</scope>
    <source>
        <strain evidence="1">H4084944</strain>
    </source>
</reference>
<organism evidence="1">
    <name type="scientific">uncultured marine virus</name>
    <dbReference type="NCBI Taxonomy" id="186617"/>
    <lineage>
        <taxon>Viruses</taxon>
        <taxon>environmental samples</taxon>
    </lineage>
</organism>
<proteinExistence type="predicted"/>